<evidence type="ECO:0000256" key="1">
    <source>
        <dbReference type="SAM" id="MobiDB-lite"/>
    </source>
</evidence>
<accession>A0A5M3MNY7</accession>
<dbReference type="KEGG" id="cput:CONPUDRAFT_166177"/>
<feature type="region of interest" description="Disordered" evidence="1">
    <location>
        <begin position="1"/>
        <end position="68"/>
    </location>
</feature>
<feature type="region of interest" description="Disordered" evidence="1">
    <location>
        <begin position="234"/>
        <end position="287"/>
    </location>
</feature>
<evidence type="ECO:0000313" key="2">
    <source>
        <dbReference type="EMBL" id="EIW80757.1"/>
    </source>
</evidence>
<evidence type="ECO:0000313" key="3">
    <source>
        <dbReference type="Proteomes" id="UP000053558"/>
    </source>
</evidence>
<reference evidence="3" key="1">
    <citation type="journal article" date="2012" name="Science">
        <title>The Paleozoic origin of enzymatic lignin decomposition reconstructed from 31 fungal genomes.</title>
        <authorList>
            <person name="Floudas D."/>
            <person name="Binder M."/>
            <person name="Riley R."/>
            <person name="Barry K."/>
            <person name="Blanchette R.A."/>
            <person name="Henrissat B."/>
            <person name="Martinez A.T."/>
            <person name="Otillar R."/>
            <person name="Spatafora J.W."/>
            <person name="Yadav J.S."/>
            <person name="Aerts A."/>
            <person name="Benoit I."/>
            <person name="Boyd A."/>
            <person name="Carlson A."/>
            <person name="Copeland A."/>
            <person name="Coutinho P.M."/>
            <person name="de Vries R.P."/>
            <person name="Ferreira P."/>
            <person name="Findley K."/>
            <person name="Foster B."/>
            <person name="Gaskell J."/>
            <person name="Glotzer D."/>
            <person name="Gorecki P."/>
            <person name="Heitman J."/>
            <person name="Hesse C."/>
            <person name="Hori C."/>
            <person name="Igarashi K."/>
            <person name="Jurgens J.A."/>
            <person name="Kallen N."/>
            <person name="Kersten P."/>
            <person name="Kohler A."/>
            <person name="Kuees U."/>
            <person name="Kumar T.K.A."/>
            <person name="Kuo A."/>
            <person name="LaButti K."/>
            <person name="Larrondo L.F."/>
            <person name="Lindquist E."/>
            <person name="Ling A."/>
            <person name="Lombard V."/>
            <person name="Lucas S."/>
            <person name="Lundell T."/>
            <person name="Martin R."/>
            <person name="McLaughlin D.J."/>
            <person name="Morgenstern I."/>
            <person name="Morin E."/>
            <person name="Murat C."/>
            <person name="Nagy L.G."/>
            <person name="Nolan M."/>
            <person name="Ohm R.A."/>
            <person name="Patyshakuliyeva A."/>
            <person name="Rokas A."/>
            <person name="Ruiz-Duenas F.J."/>
            <person name="Sabat G."/>
            <person name="Salamov A."/>
            <person name="Samejima M."/>
            <person name="Schmutz J."/>
            <person name="Slot J.C."/>
            <person name="St John F."/>
            <person name="Stenlid J."/>
            <person name="Sun H."/>
            <person name="Sun S."/>
            <person name="Syed K."/>
            <person name="Tsang A."/>
            <person name="Wiebenga A."/>
            <person name="Young D."/>
            <person name="Pisabarro A."/>
            <person name="Eastwood D.C."/>
            <person name="Martin F."/>
            <person name="Cullen D."/>
            <person name="Grigoriev I.V."/>
            <person name="Hibbett D.S."/>
        </authorList>
    </citation>
    <scope>NUCLEOTIDE SEQUENCE [LARGE SCALE GENOMIC DNA]</scope>
    <source>
        <strain evidence="3">RWD-64-598 SS2</strain>
    </source>
</reference>
<dbReference type="OrthoDB" id="3171382at2759"/>
<protein>
    <submittedName>
        <fullName evidence="2">Uncharacterized protein</fullName>
    </submittedName>
</protein>
<feature type="compositionally biased region" description="Low complexity" evidence="1">
    <location>
        <begin position="249"/>
        <end position="260"/>
    </location>
</feature>
<dbReference type="Proteomes" id="UP000053558">
    <property type="component" value="Unassembled WGS sequence"/>
</dbReference>
<feature type="compositionally biased region" description="Basic and acidic residues" evidence="1">
    <location>
        <begin position="182"/>
        <end position="195"/>
    </location>
</feature>
<dbReference type="RefSeq" id="XP_007769627.1">
    <property type="nucleotide sequence ID" value="XM_007771437.1"/>
</dbReference>
<dbReference type="OMA" id="CRSLCIR"/>
<dbReference type="GeneID" id="19205491"/>
<gene>
    <name evidence="2" type="ORF">CONPUDRAFT_166177</name>
</gene>
<dbReference type="EMBL" id="JH711579">
    <property type="protein sequence ID" value="EIW80757.1"/>
    <property type="molecule type" value="Genomic_DNA"/>
</dbReference>
<feature type="compositionally biased region" description="Pro residues" evidence="1">
    <location>
        <begin position="30"/>
        <end position="39"/>
    </location>
</feature>
<organism evidence="2 3">
    <name type="scientific">Coniophora puteana (strain RWD-64-598)</name>
    <name type="common">Brown rot fungus</name>
    <dbReference type="NCBI Taxonomy" id="741705"/>
    <lineage>
        <taxon>Eukaryota</taxon>
        <taxon>Fungi</taxon>
        <taxon>Dikarya</taxon>
        <taxon>Basidiomycota</taxon>
        <taxon>Agaricomycotina</taxon>
        <taxon>Agaricomycetes</taxon>
        <taxon>Agaricomycetidae</taxon>
        <taxon>Boletales</taxon>
        <taxon>Coniophorineae</taxon>
        <taxon>Coniophoraceae</taxon>
        <taxon>Coniophora</taxon>
    </lineage>
</organism>
<name>A0A5M3MNY7_CONPW</name>
<feature type="compositionally biased region" description="Basic and acidic residues" evidence="1">
    <location>
        <begin position="105"/>
        <end position="115"/>
    </location>
</feature>
<comment type="caution">
    <text evidence="2">The sequence shown here is derived from an EMBL/GenBank/DDBJ whole genome shotgun (WGS) entry which is preliminary data.</text>
</comment>
<feature type="compositionally biased region" description="Basic and acidic residues" evidence="1">
    <location>
        <begin position="234"/>
        <end position="248"/>
    </location>
</feature>
<feature type="compositionally biased region" description="Pro residues" evidence="1">
    <location>
        <begin position="269"/>
        <end position="285"/>
    </location>
</feature>
<feature type="compositionally biased region" description="Low complexity" evidence="1">
    <location>
        <begin position="121"/>
        <end position="134"/>
    </location>
</feature>
<dbReference type="AlphaFoldDB" id="A0A5M3MNY7"/>
<keyword evidence="3" id="KW-1185">Reference proteome</keyword>
<sequence>MSTEPNSPPSSSSEAPSSPTSPPSSSSHPPVQPPPPPSQKQPAQGWLSKPYIDIRNSPPGPRSHSADERCFTYCSQTSRGRSEGREPYCRSLCIRRVFAHEVEQLIRPTAEHENDTADPVSQSQSQPQSQQHQSTPKKGLYKLPMEGQTPRPAEPAGPSNPVRDLDAVMSGDDQPGLSSSEGEQRKGLTNDRKGAETRYWEDGWYVWYTKNRSAAQEHIGLMRHDLRRQTGWQERKEDMVKGQGRDTKAQQAQQAQAQDQTGEKKEGASPPPPPPPRQPPRPTIPPEQIIRQWEESTLIRLPPPIPFIEPVRNLLAPTGKALDILKQNYQSGSFAILGDKLWEKAWSPEPFLLASNACKKMWEKWKEGPPSDS</sequence>
<feature type="region of interest" description="Disordered" evidence="1">
    <location>
        <begin position="105"/>
        <end position="195"/>
    </location>
</feature>
<feature type="compositionally biased region" description="Low complexity" evidence="1">
    <location>
        <begin position="9"/>
        <end position="29"/>
    </location>
</feature>
<proteinExistence type="predicted"/>